<dbReference type="GO" id="GO:0005654">
    <property type="term" value="C:nucleoplasm"/>
    <property type="evidence" value="ECO:0007669"/>
    <property type="project" value="Ensembl"/>
</dbReference>
<proteinExistence type="inferred from homology"/>
<dbReference type="Proteomes" id="UP000002280">
    <property type="component" value="Chromosome 3"/>
</dbReference>
<evidence type="ECO:0000256" key="10">
    <source>
        <dbReference type="ARBA" id="ARBA00023242"/>
    </source>
</evidence>
<dbReference type="Bgee" id="ENSMODG00000039253">
    <property type="expression patterns" value="Expressed in lung and 6 other cell types or tissues"/>
</dbReference>
<feature type="domain" description="Caspase family p10" evidence="15">
    <location>
        <begin position="195"/>
        <end position="279"/>
    </location>
</feature>
<dbReference type="GO" id="GO:0001533">
    <property type="term" value="C:cornified envelope"/>
    <property type="evidence" value="ECO:0007669"/>
    <property type="project" value="Ensembl"/>
</dbReference>
<keyword evidence="6" id="KW-0221">Differentiation</keyword>
<comment type="similarity">
    <text evidence="3 13">Belongs to the peptidase C14A family.</text>
</comment>
<dbReference type="GO" id="GO:0006508">
    <property type="term" value="P:proteolysis"/>
    <property type="evidence" value="ECO:0007669"/>
    <property type="project" value="UniProtKB-KW"/>
</dbReference>
<dbReference type="FunFam" id="3.40.50.1460:FF:000015">
    <property type="entry name" value="Caspase 14"/>
    <property type="match status" value="1"/>
</dbReference>
<dbReference type="GeneTree" id="ENSGT00940000162117"/>
<evidence type="ECO:0000313" key="17">
    <source>
        <dbReference type="Ensembl" id="ENSMODP00000047605.1"/>
    </source>
</evidence>
<dbReference type="SUPFAM" id="SSF52129">
    <property type="entry name" value="Caspase-like"/>
    <property type="match status" value="1"/>
</dbReference>
<dbReference type="PROSITE" id="PS50208">
    <property type="entry name" value="CASPASE_P20"/>
    <property type="match status" value="1"/>
</dbReference>
<dbReference type="SMART" id="SM00115">
    <property type="entry name" value="CASc"/>
    <property type="match status" value="1"/>
</dbReference>
<comment type="subcellular location">
    <subcellularLocation>
        <location evidence="2">Cytoplasm</location>
    </subcellularLocation>
    <subcellularLocation>
        <location evidence="1">Nucleus</location>
    </subcellularLocation>
</comment>
<evidence type="ECO:0000256" key="8">
    <source>
        <dbReference type="ARBA" id="ARBA00022807"/>
    </source>
</evidence>
<organism evidence="17 18">
    <name type="scientific">Monodelphis domestica</name>
    <name type="common">Gray short-tailed opossum</name>
    <dbReference type="NCBI Taxonomy" id="13616"/>
    <lineage>
        <taxon>Eukaryota</taxon>
        <taxon>Metazoa</taxon>
        <taxon>Chordata</taxon>
        <taxon>Craniata</taxon>
        <taxon>Vertebrata</taxon>
        <taxon>Euteleostomi</taxon>
        <taxon>Mammalia</taxon>
        <taxon>Metatheria</taxon>
        <taxon>Didelphimorphia</taxon>
        <taxon>Didelphidae</taxon>
        <taxon>Monodelphis</taxon>
    </lineage>
</organism>
<keyword evidence="7" id="KW-0378">Hydrolase</keyword>
<keyword evidence="8" id="KW-0788">Thiol protease</keyword>
<keyword evidence="10" id="KW-0539">Nucleus</keyword>
<dbReference type="PRINTS" id="PR00376">
    <property type="entry name" value="IL1BCENZYME"/>
</dbReference>
<evidence type="ECO:0000256" key="14">
    <source>
        <dbReference type="SAM" id="MobiDB-lite"/>
    </source>
</evidence>
<evidence type="ECO:0000259" key="16">
    <source>
        <dbReference type="PROSITE" id="PS50208"/>
    </source>
</evidence>
<name>A0A5F8GJ98_MONDO</name>
<dbReference type="GO" id="GO:0005829">
    <property type="term" value="C:cytosol"/>
    <property type="evidence" value="ECO:0000318"/>
    <property type="project" value="GO_Central"/>
</dbReference>
<evidence type="ECO:0000256" key="11">
    <source>
        <dbReference type="ARBA" id="ARBA00064249"/>
    </source>
</evidence>
<dbReference type="InterPro" id="IPR033139">
    <property type="entry name" value="Caspase_cys_AS"/>
</dbReference>
<keyword evidence="5" id="KW-0645">Protease</keyword>
<keyword evidence="4" id="KW-0963">Cytoplasm</keyword>
<dbReference type="Pfam" id="PF00656">
    <property type="entry name" value="Peptidase_C14"/>
    <property type="match status" value="1"/>
</dbReference>
<dbReference type="PROSITE" id="PS01122">
    <property type="entry name" value="CASPASE_CYS"/>
    <property type="match status" value="1"/>
</dbReference>
<evidence type="ECO:0000259" key="15">
    <source>
        <dbReference type="PROSITE" id="PS50207"/>
    </source>
</evidence>
<gene>
    <name evidence="17" type="primary">CASP14</name>
</gene>
<dbReference type="CDD" id="cd00032">
    <property type="entry name" value="CASc"/>
    <property type="match status" value="1"/>
</dbReference>
<dbReference type="InterPro" id="IPR015917">
    <property type="entry name" value="Pept_C14A"/>
</dbReference>
<dbReference type="OMA" id="REDPVSC"/>
<evidence type="ECO:0000256" key="13">
    <source>
        <dbReference type="RuleBase" id="RU003971"/>
    </source>
</evidence>
<feature type="domain" description="Caspase family p20" evidence="16">
    <location>
        <begin position="63"/>
        <end position="170"/>
    </location>
</feature>
<evidence type="ECO:0000256" key="7">
    <source>
        <dbReference type="ARBA" id="ARBA00022801"/>
    </source>
</evidence>
<evidence type="ECO:0000256" key="5">
    <source>
        <dbReference type="ARBA" id="ARBA00022670"/>
    </source>
</evidence>
<dbReference type="STRING" id="13616.ENSMODP00000047605"/>
<dbReference type="Gene3D" id="3.40.50.1460">
    <property type="match status" value="1"/>
</dbReference>
<dbReference type="PROSITE" id="PS50207">
    <property type="entry name" value="CASPASE_P10"/>
    <property type="match status" value="1"/>
</dbReference>
<dbReference type="InterPro" id="IPR029030">
    <property type="entry name" value="Caspase-like_dom_sf"/>
</dbReference>
<evidence type="ECO:0000256" key="4">
    <source>
        <dbReference type="ARBA" id="ARBA00022490"/>
    </source>
</evidence>
<accession>A0A5F8GJ98</accession>
<sequence length="279" mass="31787">MAPRNCSRHNDYTPINHLGRSNLRPRTRVRRDMSSESEYTSDQDVYNMSDARLALTLCITKNRAGSETDVQALEKMFKALNFKNTVRRNIPAKGFWEELEKFRDDMDQMKDPVSCCFVVLMAHGEEGILQGVDGNTIRLDELFCMLTNKNCRALRGKPKVFIVQACRGDQKDPGEVVKPTSSGGDVLLAKERPPKLPTFSDSLHVYATVEGYIAYRHEEDGSFFIQTLVDVFTNMKGNILDLLTEVTRRMADAELMEEGKPRKVNPEVQSTLRKLLYLQ</sequence>
<dbReference type="GO" id="GO:0030154">
    <property type="term" value="P:cell differentiation"/>
    <property type="evidence" value="ECO:0007669"/>
    <property type="project" value="UniProtKB-KW"/>
</dbReference>
<dbReference type="InterPro" id="IPR011600">
    <property type="entry name" value="Pept_C14_caspase"/>
</dbReference>
<dbReference type="GO" id="GO:0004197">
    <property type="term" value="F:cysteine-type endopeptidase activity"/>
    <property type="evidence" value="ECO:0007669"/>
    <property type="project" value="InterPro"/>
</dbReference>
<dbReference type="PANTHER" id="PTHR10454:SF131">
    <property type="entry name" value="CASPASE-14"/>
    <property type="match status" value="1"/>
</dbReference>
<protein>
    <recommendedName>
        <fullName evidence="12">Caspase-14</fullName>
    </recommendedName>
</protein>
<reference evidence="17 18" key="1">
    <citation type="journal article" date="2007" name="Nature">
        <title>Genome of the marsupial Monodelphis domestica reveals innovation in non-coding sequences.</title>
        <authorList>
            <person name="Mikkelsen T.S."/>
            <person name="Wakefield M.J."/>
            <person name="Aken B."/>
            <person name="Amemiya C.T."/>
            <person name="Chang J.L."/>
            <person name="Duke S."/>
            <person name="Garber M."/>
            <person name="Gentles A.J."/>
            <person name="Goodstadt L."/>
            <person name="Heger A."/>
            <person name="Jurka J."/>
            <person name="Kamal M."/>
            <person name="Mauceli E."/>
            <person name="Searle S.M."/>
            <person name="Sharpe T."/>
            <person name="Baker M.L."/>
            <person name="Batzer M.A."/>
            <person name="Benos P.V."/>
            <person name="Belov K."/>
            <person name="Clamp M."/>
            <person name="Cook A."/>
            <person name="Cuff J."/>
            <person name="Das R."/>
            <person name="Davidow L."/>
            <person name="Deakin J.E."/>
            <person name="Fazzari M.J."/>
            <person name="Glass J.L."/>
            <person name="Grabherr M."/>
            <person name="Greally J.M."/>
            <person name="Gu W."/>
            <person name="Hore T.A."/>
            <person name="Huttley G.A."/>
            <person name="Kleber M."/>
            <person name="Jirtle R.L."/>
            <person name="Koina E."/>
            <person name="Lee J.T."/>
            <person name="Mahony S."/>
            <person name="Marra M.A."/>
            <person name="Miller R.D."/>
            <person name="Nicholls R.D."/>
            <person name="Oda M."/>
            <person name="Papenfuss A.T."/>
            <person name="Parra Z.E."/>
            <person name="Pollock D.D."/>
            <person name="Ray D.A."/>
            <person name="Schein J.E."/>
            <person name="Speed T.P."/>
            <person name="Thompson K."/>
            <person name="VandeBerg J.L."/>
            <person name="Wade C.M."/>
            <person name="Walker J.A."/>
            <person name="Waters P.D."/>
            <person name="Webber C."/>
            <person name="Weidman J.R."/>
            <person name="Xie X."/>
            <person name="Zody M.C."/>
            <person name="Baldwin J."/>
            <person name="Abdouelleil A."/>
            <person name="Abdulkadir J."/>
            <person name="Abebe A."/>
            <person name="Abera B."/>
            <person name="Abreu J."/>
            <person name="Acer S.C."/>
            <person name="Aftuck L."/>
            <person name="Alexander A."/>
            <person name="An P."/>
            <person name="Anderson E."/>
            <person name="Anderson S."/>
            <person name="Arachi H."/>
            <person name="Azer M."/>
            <person name="Bachantsang P."/>
            <person name="Barry A."/>
            <person name="Bayul T."/>
            <person name="Berlin A."/>
            <person name="Bessette D."/>
            <person name="Bloom T."/>
            <person name="Bloom T."/>
            <person name="Boguslavskiy L."/>
            <person name="Bonnet C."/>
            <person name="Boukhgalter B."/>
            <person name="Bourzgui I."/>
            <person name="Brown A."/>
            <person name="Cahill P."/>
            <person name="Channer S."/>
            <person name="Cheshatsang Y."/>
            <person name="Chuda L."/>
            <person name="Citroen M."/>
            <person name="Collymore A."/>
            <person name="Cooke P."/>
            <person name="Costello M."/>
            <person name="D'Aco K."/>
            <person name="Daza R."/>
            <person name="De Haan G."/>
            <person name="DeGray S."/>
            <person name="DeMaso C."/>
            <person name="Dhargay N."/>
            <person name="Dooley K."/>
            <person name="Dooley E."/>
            <person name="Doricent M."/>
            <person name="Dorje P."/>
            <person name="Dorjee K."/>
            <person name="Dupes A."/>
            <person name="Elong R."/>
            <person name="Falk J."/>
            <person name="Farina A."/>
            <person name="Faro S."/>
            <person name="Ferguson D."/>
            <person name="Fisher S."/>
            <person name="Foley C.D."/>
            <person name="Franke A."/>
            <person name="Friedrich D."/>
            <person name="Gadbois L."/>
            <person name="Gearin G."/>
            <person name="Gearin C.R."/>
            <person name="Giannoukos G."/>
            <person name="Goode T."/>
            <person name="Graham J."/>
            <person name="Grandbois E."/>
            <person name="Grewal S."/>
            <person name="Gyaltsen K."/>
            <person name="Hafez N."/>
            <person name="Hagos B."/>
            <person name="Hall J."/>
            <person name="Henson C."/>
            <person name="Hollinger A."/>
            <person name="Honan T."/>
            <person name="Huard M.D."/>
            <person name="Hughes L."/>
            <person name="Hurhula B."/>
            <person name="Husby M.E."/>
            <person name="Kamat A."/>
            <person name="Kanga B."/>
            <person name="Kashin S."/>
            <person name="Khazanovich D."/>
            <person name="Kisner P."/>
            <person name="Lance K."/>
            <person name="Lara M."/>
            <person name="Lee W."/>
            <person name="Lennon N."/>
            <person name="Letendre F."/>
            <person name="LeVine R."/>
            <person name="Lipovsky A."/>
            <person name="Liu X."/>
            <person name="Liu J."/>
            <person name="Liu S."/>
            <person name="Lokyitsang T."/>
            <person name="Lokyitsang Y."/>
            <person name="Lubonja R."/>
            <person name="Lui A."/>
            <person name="MacDonald P."/>
            <person name="Magnisalis V."/>
            <person name="Maru K."/>
            <person name="Matthews C."/>
            <person name="McCusker W."/>
            <person name="McDonough S."/>
            <person name="Mehta T."/>
            <person name="Meldrim J."/>
            <person name="Meneus L."/>
            <person name="Mihai O."/>
            <person name="Mihalev A."/>
            <person name="Mihova T."/>
            <person name="Mittelman R."/>
            <person name="Mlenga V."/>
            <person name="Montmayeur A."/>
            <person name="Mulrain L."/>
            <person name="Navidi A."/>
            <person name="Naylor J."/>
            <person name="Negash T."/>
            <person name="Nguyen T."/>
            <person name="Nguyen N."/>
            <person name="Nicol R."/>
            <person name="Norbu C."/>
            <person name="Norbu N."/>
            <person name="Novod N."/>
            <person name="O'Neill B."/>
            <person name="Osman S."/>
            <person name="Markiewicz E."/>
            <person name="Oyono O.L."/>
            <person name="Patti C."/>
            <person name="Phunkhang P."/>
            <person name="Pierre F."/>
            <person name="Priest M."/>
            <person name="Raghuraman S."/>
            <person name="Rege F."/>
            <person name="Reyes R."/>
            <person name="Rise C."/>
            <person name="Rogov P."/>
            <person name="Ross K."/>
            <person name="Ryan E."/>
            <person name="Settipalli S."/>
            <person name="Shea T."/>
            <person name="Sherpa N."/>
            <person name="Shi L."/>
            <person name="Shih D."/>
            <person name="Sparrow T."/>
            <person name="Spaulding J."/>
            <person name="Stalker J."/>
            <person name="Stange-Thomann N."/>
            <person name="Stavropoulos S."/>
            <person name="Stone C."/>
            <person name="Strader C."/>
            <person name="Tesfaye S."/>
            <person name="Thomson T."/>
            <person name="Thoulutsang Y."/>
            <person name="Thoulutsang D."/>
            <person name="Topham K."/>
            <person name="Topping I."/>
            <person name="Tsamla T."/>
            <person name="Vassiliev H."/>
            <person name="Vo A."/>
            <person name="Wangchuk T."/>
            <person name="Wangdi T."/>
            <person name="Weiand M."/>
            <person name="Wilkinson J."/>
            <person name="Wilson A."/>
            <person name="Yadav S."/>
            <person name="Young G."/>
            <person name="Yu Q."/>
            <person name="Zembek L."/>
            <person name="Zhong D."/>
            <person name="Zimmer A."/>
            <person name="Zwirko Z."/>
            <person name="Jaffe D.B."/>
            <person name="Alvarez P."/>
            <person name="Brockman W."/>
            <person name="Butler J."/>
            <person name="Chin C."/>
            <person name="Gnerre S."/>
            <person name="MacCallum I."/>
            <person name="Graves J.A."/>
            <person name="Ponting C.P."/>
            <person name="Breen M."/>
            <person name="Samollow P.B."/>
            <person name="Lander E.S."/>
            <person name="Lindblad-Toh K."/>
        </authorList>
    </citation>
    <scope>NUCLEOTIDE SEQUENCE [LARGE SCALE GENOMIC DNA]</scope>
</reference>
<comment type="subunit">
    <text evidence="11">Heterodimer of a large and a small subunit, both processed from the precursor; the mature active form is a p17/p10 dimer and the intermediate form a p20/p8 dimer.</text>
</comment>
<evidence type="ECO:0000256" key="12">
    <source>
        <dbReference type="ARBA" id="ARBA00068432"/>
    </source>
</evidence>
<dbReference type="AlphaFoldDB" id="A0A5F8GJ98"/>
<evidence type="ECO:0000313" key="18">
    <source>
        <dbReference type="Proteomes" id="UP000002280"/>
    </source>
</evidence>
<dbReference type="FunCoup" id="A0A5F8GJ98">
    <property type="interactions" value="110"/>
</dbReference>
<dbReference type="GO" id="GO:0005739">
    <property type="term" value="C:mitochondrion"/>
    <property type="evidence" value="ECO:0007669"/>
    <property type="project" value="Ensembl"/>
</dbReference>
<dbReference type="Ensembl" id="ENSMODT00000058477.1">
    <property type="protein sequence ID" value="ENSMODP00000047605.1"/>
    <property type="gene ID" value="ENSMODG00000039253.1"/>
</dbReference>
<dbReference type="PANTHER" id="PTHR10454">
    <property type="entry name" value="CASPASE"/>
    <property type="match status" value="1"/>
</dbReference>
<dbReference type="InterPro" id="IPR002398">
    <property type="entry name" value="Pept_C14"/>
</dbReference>
<evidence type="ECO:0000256" key="6">
    <source>
        <dbReference type="ARBA" id="ARBA00022782"/>
    </source>
</evidence>
<evidence type="ECO:0000256" key="3">
    <source>
        <dbReference type="ARBA" id="ARBA00010134"/>
    </source>
</evidence>
<evidence type="ECO:0000256" key="9">
    <source>
        <dbReference type="ARBA" id="ARBA00023145"/>
    </source>
</evidence>
<evidence type="ECO:0000256" key="2">
    <source>
        <dbReference type="ARBA" id="ARBA00004496"/>
    </source>
</evidence>
<dbReference type="GO" id="GO:0005737">
    <property type="term" value="C:cytoplasm"/>
    <property type="evidence" value="ECO:0000318"/>
    <property type="project" value="GO_Central"/>
</dbReference>
<keyword evidence="9" id="KW-0865">Zymogen</keyword>
<feature type="region of interest" description="Disordered" evidence="14">
    <location>
        <begin position="1"/>
        <end position="41"/>
    </location>
</feature>
<reference evidence="17" key="2">
    <citation type="submission" date="2025-08" db="UniProtKB">
        <authorList>
            <consortium name="Ensembl"/>
        </authorList>
    </citation>
    <scope>IDENTIFICATION</scope>
</reference>
<dbReference type="GO" id="GO:0043525">
    <property type="term" value="P:positive regulation of neuron apoptotic process"/>
    <property type="evidence" value="ECO:0000318"/>
    <property type="project" value="GO_Central"/>
</dbReference>
<dbReference type="InterPro" id="IPR001309">
    <property type="entry name" value="Pept_C14_p20"/>
</dbReference>
<keyword evidence="18" id="KW-1185">Reference proteome</keyword>
<dbReference type="InParanoid" id="A0A5F8GJ98"/>
<dbReference type="InterPro" id="IPR002138">
    <property type="entry name" value="Pept_C14_p10"/>
</dbReference>
<evidence type="ECO:0000256" key="1">
    <source>
        <dbReference type="ARBA" id="ARBA00004123"/>
    </source>
</evidence>
<reference evidence="17" key="3">
    <citation type="submission" date="2025-09" db="UniProtKB">
        <authorList>
            <consortium name="Ensembl"/>
        </authorList>
    </citation>
    <scope>IDENTIFICATION</scope>
</reference>